<gene>
    <name evidence="1" type="ORF">A9D14_03415</name>
</gene>
<dbReference type="KEGG" id="cman:A9D14_03415"/>
<dbReference type="Proteomes" id="UP000195807">
    <property type="component" value="Chromosome"/>
</dbReference>
<reference evidence="1 2" key="1">
    <citation type="submission" date="2017-01" db="EMBL/GenBank/DDBJ databases">
        <title>Complete genome sequence of esterase-producing bacterium Croceicoccus marinus E4A9.</title>
        <authorList>
            <person name="Wu Y.-H."/>
            <person name="Cheng H."/>
            <person name="Xu L."/>
            <person name="Huo Y.-Y."/>
            <person name="Wang C.-S."/>
            <person name="Xu X.-W."/>
        </authorList>
    </citation>
    <scope>NUCLEOTIDE SEQUENCE [LARGE SCALE GENOMIC DNA]</scope>
    <source>
        <strain evidence="1 2">E4A9</strain>
    </source>
</reference>
<organism evidence="1 2">
    <name type="scientific">Croceicoccus marinus</name>
    <dbReference type="NCBI Taxonomy" id="450378"/>
    <lineage>
        <taxon>Bacteria</taxon>
        <taxon>Pseudomonadati</taxon>
        <taxon>Pseudomonadota</taxon>
        <taxon>Alphaproteobacteria</taxon>
        <taxon>Sphingomonadales</taxon>
        <taxon>Erythrobacteraceae</taxon>
        <taxon>Croceicoccus</taxon>
    </lineage>
</organism>
<dbReference type="EMBL" id="CP019602">
    <property type="protein sequence ID" value="ARU15396.1"/>
    <property type="molecule type" value="Genomic_DNA"/>
</dbReference>
<name>A0A1Z1F9J0_9SPHN</name>
<evidence type="ECO:0000313" key="2">
    <source>
        <dbReference type="Proteomes" id="UP000195807"/>
    </source>
</evidence>
<sequence>MRHSTILSNDVGYWVMPDGTVRDAQLLRENVMGSWGAAMVEQVAGRRYVPSGAPPGFSGIFRLDRFTLRATEDVPIGSRVPQRMGRLTLHVVDLTETDVMTDARRSTSGDGAME</sequence>
<keyword evidence="2" id="KW-1185">Reference proteome</keyword>
<evidence type="ECO:0000313" key="1">
    <source>
        <dbReference type="EMBL" id="ARU15396.1"/>
    </source>
</evidence>
<dbReference type="AlphaFoldDB" id="A0A1Z1F9J0"/>
<protein>
    <submittedName>
        <fullName evidence="1">Uncharacterized protein</fullName>
    </submittedName>
</protein>
<proteinExistence type="predicted"/>
<accession>A0A1Z1F9J0</accession>